<keyword evidence="2" id="KW-0479">Metal-binding</keyword>
<gene>
    <name evidence="6" type="ORF">ASZ90_009059</name>
</gene>
<evidence type="ECO:0000259" key="5">
    <source>
        <dbReference type="PROSITE" id="PS51656"/>
    </source>
</evidence>
<dbReference type="InterPro" id="IPR019224">
    <property type="entry name" value="DUF2148"/>
</dbReference>
<reference evidence="6" key="1">
    <citation type="journal article" date="2015" name="Proc. Natl. Acad. Sci. U.S.A.">
        <title>Networks of energetic and metabolic interactions define dynamics in microbial communities.</title>
        <authorList>
            <person name="Embree M."/>
            <person name="Liu J.K."/>
            <person name="Al-Bassam M.M."/>
            <person name="Zengler K."/>
        </authorList>
    </citation>
    <scope>NUCLEOTIDE SEQUENCE</scope>
</reference>
<protein>
    <recommendedName>
        <fullName evidence="5">4Fe-4S domain-containing protein</fullName>
    </recommendedName>
</protein>
<keyword evidence="4" id="KW-0411">Iron-sulfur</keyword>
<dbReference type="PROSITE" id="PS51656">
    <property type="entry name" value="4FE4S"/>
    <property type="match status" value="1"/>
</dbReference>
<keyword evidence="1" id="KW-0004">4Fe-4S</keyword>
<evidence type="ECO:0000256" key="4">
    <source>
        <dbReference type="ARBA" id="ARBA00023014"/>
    </source>
</evidence>
<feature type="domain" description="4Fe-4S" evidence="5">
    <location>
        <begin position="62"/>
        <end position="135"/>
    </location>
</feature>
<dbReference type="PANTHER" id="PTHR40101">
    <property type="entry name" value="CONSERVED PROTEIN"/>
    <property type="match status" value="1"/>
</dbReference>
<evidence type="ECO:0000256" key="3">
    <source>
        <dbReference type="ARBA" id="ARBA00023004"/>
    </source>
</evidence>
<dbReference type="Pfam" id="PF09918">
    <property type="entry name" value="DUF2148"/>
    <property type="match status" value="1"/>
</dbReference>
<name>A0A0W8FJT4_9ZZZZ</name>
<evidence type="ECO:0000313" key="6">
    <source>
        <dbReference type="EMBL" id="KUG21189.1"/>
    </source>
</evidence>
<evidence type="ECO:0000256" key="1">
    <source>
        <dbReference type="ARBA" id="ARBA00022485"/>
    </source>
</evidence>
<organism evidence="6">
    <name type="scientific">hydrocarbon metagenome</name>
    <dbReference type="NCBI Taxonomy" id="938273"/>
    <lineage>
        <taxon>unclassified sequences</taxon>
        <taxon>metagenomes</taxon>
        <taxon>ecological metagenomes</taxon>
    </lineage>
</organism>
<sequence length="183" mass="18826">MNRESDAVAMVAHLMALSARTAPKARGQDCLTVSVITGADLVALADEMRSIGEREGIGYFVRDASGVSESTACLLIGLQSRGTSALDCGGCGYPTCAEMLAAQQDSPTGGMLFSGPNCAVRVTDLGIAVGSAAKTASIHNVDNRIMYTAGVAARSLGWLQGCGVAYGIPLKASGKNIFFDRTS</sequence>
<keyword evidence="3" id="KW-0408">Iron</keyword>
<dbReference type="GO" id="GO:0051539">
    <property type="term" value="F:4 iron, 4 sulfur cluster binding"/>
    <property type="evidence" value="ECO:0007669"/>
    <property type="project" value="UniProtKB-KW"/>
</dbReference>
<dbReference type="EMBL" id="LNQE01001091">
    <property type="protein sequence ID" value="KUG21189.1"/>
    <property type="molecule type" value="Genomic_DNA"/>
</dbReference>
<accession>A0A0W8FJT4</accession>
<dbReference type="GO" id="GO:0046872">
    <property type="term" value="F:metal ion binding"/>
    <property type="evidence" value="ECO:0007669"/>
    <property type="project" value="UniProtKB-KW"/>
</dbReference>
<dbReference type="PANTHER" id="PTHR40101:SF1">
    <property type="entry name" value="4FE-4S DOMAIN-CONTAINING PROTEIN"/>
    <property type="match status" value="1"/>
</dbReference>
<dbReference type="InterPro" id="IPR007202">
    <property type="entry name" value="4Fe-4S_dom"/>
</dbReference>
<dbReference type="AlphaFoldDB" id="A0A0W8FJT4"/>
<evidence type="ECO:0000256" key="2">
    <source>
        <dbReference type="ARBA" id="ARBA00022723"/>
    </source>
</evidence>
<proteinExistence type="predicted"/>
<comment type="caution">
    <text evidence="6">The sequence shown here is derived from an EMBL/GenBank/DDBJ whole genome shotgun (WGS) entry which is preliminary data.</text>
</comment>